<sequence length="179" mass="20537">MKKAIAITVLTCLFLLISALVFVKYKESANIRLVEKTIQEAQEINANSFMGMEYLEFAGLSEEEAKYFNDDMPGSKVTDDGYVRGYYFKIPKDASDRRLTQININGGDYHVFGIRLGDSVEQASEKLKQRGYKRTKSMEDIYREGILRTRFQKELVIIDLMTEMDSQIIKGISVLTDYP</sequence>
<proteinExistence type="predicted"/>
<organism evidence="1 2">
    <name type="scientific">Acetivibrio straminisolvens JCM 21531</name>
    <dbReference type="NCBI Taxonomy" id="1294263"/>
    <lineage>
        <taxon>Bacteria</taxon>
        <taxon>Bacillati</taxon>
        <taxon>Bacillota</taxon>
        <taxon>Clostridia</taxon>
        <taxon>Eubacteriales</taxon>
        <taxon>Oscillospiraceae</taxon>
        <taxon>Acetivibrio</taxon>
    </lineage>
</organism>
<dbReference type="Proteomes" id="UP000019109">
    <property type="component" value="Unassembled WGS sequence"/>
</dbReference>
<comment type="caution">
    <text evidence="1">The sequence shown here is derived from an EMBL/GenBank/DDBJ whole genome shotgun (WGS) entry which is preliminary data.</text>
</comment>
<dbReference type="AlphaFoldDB" id="W4VAQ8"/>
<name>W4VAQ8_9FIRM</name>
<evidence type="ECO:0000313" key="1">
    <source>
        <dbReference type="EMBL" id="GAE90282.1"/>
    </source>
</evidence>
<protein>
    <submittedName>
        <fullName evidence="1">Uncharacterized protein</fullName>
    </submittedName>
</protein>
<gene>
    <name evidence="1" type="ORF">JCM21531_3877</name>
</gene>
<evidence type="ECO:0000313" key="2">
    <source>
        <dbReference type="Proteomes" id="UP000019109"/>
    </source>
</evidence>
<accession>W4VAQ8</accession>
<dbReference type="RefSeq" id="WP_243467720.1">
    <property type="nucleotide sequence ID" value="NZ_BAVR01000062.1"/>
</dbReference>
<reference evidence="1" key="1">
    <citation type="journal article" date="2014" name="Genome Announc.">
        <title>Draft Genome Sequence of Clostridium straminisolvens Strain JCM 21531T, Isolated from a Cellulose-Degrading Bacterial Community.</title>
        <authorList>
            <person name="Yuki M."/>
            <person name="Oshima K."/>
            <person name="Suda W."/>
            <person name="Sakamoto M."/>
            <person name="Kitamura K."/>
            <person name="Iida T."/>
            <person name="Hattori M."/>
            <person name="Ohkuma M."/>
        </authorList>
    </citation>
    <scope>NUCLEOTIDE SEQUENCE [LARGE SCALE GENOMIC DNA]</scope>
    <source>
        <strain evidence="1">JCM 21531</strain>
    </source>
</reference>
<keyword evidence="2" id="KW-1185">Reference proteome</keyword>
<dbReference type="EMBL" id="BAVR01000062">
    <property type="protein sequence ID" value="GAE90282.1"/>
    <property type="molecule type" value="Genomic_DNA"/>
</dbReference>